<feature type="transmembrane region" description="Helical" evidence="6">
    <location>
        <begin position="119"/>
        <end position="141"/>
    </location>
</feature>
<evidence type="ECO:0000256" key="4">
    <source>
        <dbReference type="ARBA" id="ARBA00022989"/>
    </source>
</evidence>
<dbReference type="PANTHER" id="PTHR30250">
    <property type="entry name" value="PST FAMILY PREDICTED COLANIC ACID TRANSPORTER"/>
    <property type="match status" value="1"/>
</dbReference>
<evidence type="ECO:0000313" key="8">
    <source>
        <dbReference type="Proteomes" id="UP001597301"/>
    </source>
</evidence>
<feature type="transmembrane region" description="Helical" evidence="6">
    <location>
        <begin position="256"/>
        <end position="280"/>
    </location>
</feature>
<keyword evidence="4 6" id="KW-1133">Transmembrane helix</keyword>
<evidence type="ECO:0000256" key="2">
    <source>
        <dbReference type="ARBA" id="ARBA00022475"/>
    </source>
</evidence>
<keyword evidence="5 6" id="KW-0472">Membrane</keyword>
<evidence type="ECO:0000313" key="7">
    <source>
        <dbReference type="EMBL" id="MFD1707474.1"/>
    </source>
</evidence>
<proteinExistence type="predicted"/>
<dbReference type="Pfam" id="PF13440">
    <property type="entry name" value="Polysacc_synt_3"/>
    <property type="match status" value="1"/>
</dbReference>
<organism evidence="7 8">
    <name type="scientific">Siminovitchia sediminis</name>
    <dbReference type="NCBI Taxonomy" id="1274353"/>
    <lineage>
        <taxon>Bacteria</taxon>
        <taxon>Bacillati</taxon>
        <taxon>Bacillota</taxon>
        <taxon>Bacilli</taxon>
        <taxon>Bacillales</taxon>
        <taxon>Bacillaceae</taxon>
        <taxon>Siminovitchia</taxon>
    </lineage>
</organism>
<accession>A0ABW4KGZ6</accession>
<protein>
    <submittedName>
        <fullName evidence="7">Lipopolysaccharide biosynthesis protein</fullName>
    </submittedName>
</protein>
<name>A0ABW4KGZ6_9BACI</name>
<dbReference type="PANTHER" id="PTHR30250:SF28">
    <property type="entry name" value="POLYSACCHARIDE BIOSYNTHESIS PROTEIN"/>
    <property type="match status" value="1"/>
</dbReference>
<evidence type="ECO:0000256" key="6">
    <source>
        <dbReference type="SAM" id="Phobius"/>
    </source>
</evidence>
<gene>
    <name evidence="7" type="ORF">ACFSCZ_12140</name>
</gene>
<feature type="transmembrane region" description="Helical" evidence="6">
    <location>
        <begin position="48"/>
        <end position="69"/>
    </location>
</feature>
<feature type="transmembrane region" description="Helical" evidence="6">
    <location>
        <begin position="162"/>
        <end position="195"/>
    </location>
</feature>
<keyword evidence="3 6" id="KW-0812">Transmembrane</keyword>
<keyword evidence="2" id="KW-1003">Cell membrane</keyword>
<sequence>MSIQKIIGNRFVKNALSLFSATLFAQIIAFASSPFLTRIYNPDEFGQYSFYISTCALLIVFTTGRYEYAINTVKSQKESQLLFKLVIITSLIFSLLLFIAELFYYGKISQWFNSKNANILMYFIPLTLLVMGVIQGLNYLLNRNKQFGVISKGKVLQSSITNGSSIIFGLSGLNSIGLVLSNLIGITLSLIYQFFKVKHSELINLYNIKYKQIYKVAIKNKEYPLLNSFSAFFDNLATQAPVFILMKFFTESIVGFYSLAVRVIGMPISLISTAITQVFFSEIADLNNEGKSINPLLLRVLKILCLIGIIPTILLVLLGPVVFEIIFGYDWRKAGEITSILAFGFFAKFVVSPLSVIFYIKKRVKLLSKIQVFRAITSVLVLFICAYYLDIYTLLIIFTSYEFVFYIVYLFFIFSISKK</sequence>
<feature type="transmembrane region" description="Helical" evidence="6">
    <location>
        <begin position="395"/>
        <end position="416"/>
    </location>
</feature>
<feature type="transmembrane region" description="Helical" evidence="6">
    <location>
        <begin position="12"/>
        <end position="36"/>
    </location>
</feature>
<dbReference type="InterPro" id="IPR050833">
    <property type="entry name" value="Poly_Biosynth_Transport"/>
</dbReference>
<evidence type="ECO:0000256" key="3">
    <source>
        <dbReference type="ARBA" id="ARBA00022692"/>
    </source>
</evidence>
<feature type="transmembrane region" description="Helical" evidence="6">
    <location>
        <begin position="301"/>
        <end position="327"/>
    </location>
</feature>
<dbReference type="Proteomes" id="UP001597301">
    <property type="component" value="Unassembled WGS sequence"/>
</dbReference>
<feature type="transmembrane region" description="Helical" evidence="6">
    <location>
        <begin position="339"/>
        <end position="360"/>
    </location>
</feature>
<dbReference type="RefSeq" id="WP_380774193.1">
    <property type="nucleotide sequence ID" value="NZ_JBHUEO010000034.1"/>
</dbReference>
<comment type="caution">
    <text evidence="7">The sequence shown here is derived from an EMBL/GenBank/DDBJ whole genome shotgun (WGS) entry which is preliminary data.</text>
</comment>
<keyword evidence="8" id="KW-1185">Reference proteome</keyword>
<dbReference type="EMBL" id="JBHUEO010000034">
    <property type="protein sequence ID" value="MFD1707474.1"/>
    <property type="molecule type" value="Genomic_DNA"/>
</dbReference>
<evidence type="ECO:0000256" key="5">
    <source>
        <dbReference type="ARBA" id="ARBA00023136"/>
    </source>
</evidence>
<comment type="subcellular location">
    <subcellularLocation>
        <location evidence="1">Cell membrane</location>
        <topology evidence="1">Multi-pass membrane protein</topology>
    </subcellularLocation>
</comment>
<feature type="transmembrane region" description="Helical" evidence="6">
    <location>
        <begin position="81"/>
        <end position="99"/>
    </location>
</feature>
<evidence type="ECO:0000256" key="1">
    <source>
        <dbReference type="ARBA" id="ARBA00004651"/>
    </source>
</evidence>
<reference evidence="8" key="1">
    <citation type="journal article" date="2019" name="Int. J. Syst. Evol. Microbiol.">
        <title>The Global Catalogue of Microorganisms (GCM) 10K type strain sequencing project: providing services to taxonomists for standard genome sequencing and annotation.</title>
        <authorList>
            <consortium name="The Broad Institute Genomics Platform"/>
            <consortium name="The Broad Institute Genome Sequencing Center for Infectious Disease"/>
            <person name="Wu L."/>
            <person name="Ma J."/>
        </authorList>
    </citation>
    <scope>NUCLEOTIDE SEQUENCE [LARGE SCALE GENOMIC DNA]</scope>
    <source>
        <strain evidence="8">CGMCC 1.12295</strain>
    </source>
</reference>
<feature type="transmembrane region" description="Helical" evidence="6">
    <location>
        <begin position="372"/>
        <end position="389"/>
    </location>
</feature>